<dbReference type="InterPro" id="IPR011009">
    <property type="entry name" value="Kinase-like_dom_sf"/>
</dbReference>
<reference evidence="2 3" key="1">
    <citation type="submission" date="2018-02" db="EMBL/GenBank/DDBJ databases">
        <title>The genomes of Aspergillus section Nigri reveals drivers in fungal speciation.</title>
        <authorList>
            <consortium name="DOE Joint Genome Institute"/>
            <person name="Vesth T.C."/>
            <person name="Nybo J."/>
            <person name="Theobald S."/>
            <person name="Brandl J."/>
            <person name="Frisvad J.C."/>
            <person name="Nielsen K.F."/>
            <person name="Lyhne E.K."/>
            <person name="Kogle M.E."/>
            <person name="Kuo A."/>
            <person name="Riley R."/>
            <person name="Clum A."/>
            <person name="Nolan M."/>
            <person name="Lipzen A."/>
            <person name="Salamov A."/>
            <person name="Henrissat B."/>
            <person name="Wiebenga A."/>
            <person name="De vries R.P."/>
            <person name="Grigoriev I.V."/>
            <person name="Mortensen U.H."/>
            <person name="Andersen M.R."/>
            <person name="Baker S.E."/>
        </authorList>
    </citation>
    <scope>NUCLEOTIDE SEQUENCE [LARGE SCALE GENOMIC DNA]</scope>
    <source>
        <strain evidence="2 3">CBS 707.79</strain>
    </source>
</reference>
<keyword evidence="3" id="KW-1185">Reference proteome</keyword>
<dbReference type="STRING" id="1448320.A0A319DAP0"/>
<feature type="region of interest" description="Disordered" evidence="1">
    <location>
        <begin position="240"/>
        <end position="287"/>
    </location>
</feature>
<dbReference type="Proteomes" id="UP000247810">
    <property type="component" value="Unassembled WGS sequence"/>
</dbReference>
<accession>A0A319DAP0</accession>
<evidence type="ECO:0000313" key="2">
    <source>
        <dbReference type="EMBL" id="PYH88143.1"/>
    </source>
</evidence>
<feature type="compositionally biased region" description="Basic and acidic residues" evidence="1">
    <location>
        <begin position="247"/>
        <end position="257"/>
    </location>
</feature>
<organism evidence="2 3">
    <name type="scientific">Aspergillus ellipticus CBS 707.79</name>
    <dbReference type="NCBI Taxonomy" id="1448320"/>
    <lineage>
        <taxon>Eukaryota</taxon>
        <taxon>Fungi</taxon>
        <taxon>Dikarya</taxon>
        <taxon>Ascomycota</taxon>
        <taxon>Pezizomycotina</taxon>
        <taxon>Eurotiomycetes</taxon>
        <taxon>Eurotiomycetidae</taxon>
        <taxon>Eurotiales</taxon>
        <taxon>Aspergillaceae</taxon>
        <taxon>Aspergillus</taxon>
        <taxon>Aspergillus subgen. Circumdati</taxon>
    </lineage>
</organism>
<evidence type="ECO:0008006" key="4">
    <source>
        <dbReference type="Google" id="ProtNLM"/>
    </source>
</evidence>
<protein>
    <recommendedName>
        <fullName evidence="4">Protein kinase domain-containing protein</fullName>
    </recommendedName>
</protein>
<dbReference type="OrthoDB" id="2156052at2759"/>
<gene>
    <name evidence="2" type="ORF">BO71DRAFT_423891</name>
</gene>
<evidence type="ECO:0000313" key="3">
    <source>
        <dbReference type="Proteomes" id="UP000247810"/>
    </source>
</evidence>
<dbReference type="VEuPathDB" id="FungiDB:BO71DRAFT_423891"/>
<dbReference type="EMBL" id="KZ826121">
    <property type="protein sequence ID" value="PYH88143.1"/>
    <property type="molecule type" value="Genomic_DNA"/>
</dbReference>
<evidence type="ECO:0000256" key="1">
    <source>
        <dbReference type="SAM" id="MobiDB-lite"/>
    </source>
</evidence>
<name>A0A319DAP0_9EURO</name>
<dbReference type="SUPFAM" id="SSF56112">
    <property type="entry name" value="Protein kinase-like (PK-like)"/>
    <property type="match status" value="1"/>
</dbReference>
<dbReference type="AlphaFoldDB" id="A0A319DAP0"/>
<proteinExistence type="predicted"/>
<sequence length="484" mass="54675">MANSSAPDYKARLQRAEEKLQQEAQKIYQSVCAYLAPPGQPAAQVFPSRSVLEGFGEEFSKRPISSEQDLESLERFRMENYVRDIIAELCKISAVREEFQLGDGVRFDNHANTLDTVNIDPTIIMTVEYKPSYKLSVENLRAGLRPLRYNTVWLTGSAEGLEYLYLTNRFVLVLLQEPLAAVARVLCLCLMSFRSEYHLDYTASEYTCPEYTISEYMPSSSPAPSPANIRRIPARSRASCASPNLIPRDDSDSRSDSEANQAQEGRKRGYTQQSTRHAGSRDSQSRCQDQQYTTQICTQKCLHTLQQGGQLDVDYPNVKLHRRGENTSQHLINANIDQGCTPLGGYGVSGAPFKVTYTAYGYTMIGKETTSQRWDEVSREVEVYRVLQKAQGSAVPIFPGAINLHKFYFVHGVAEIRHMLIMAWGGEPIRISHDEMIAHEIDRSKNEILSLGVVHQDLRLDSILWNAEFGRALIIDFHCSKLDH</sequence>